<reference evidence="8" key="2">
    <citation type="submission" date="2025-09" db="UniProtKB">
        <authorList>
            <consortium name="Ensembl"/>
        </authorList>
    </citation>
    <scope>IDENTIFICATION</scope>
</reference>
<feature type="region of interest" description="Disordered" evidence="5">
    <location>
        <begin position="62"/>
        <end position="99"/>
    </location>
</feature>
<dbReference type="GO" id="GO:0006654">
    <property type="term" value="P:phosphatidic acid biosynthetic process"/>
    <property type="evidence" value="ECO:0007669"/>
    <property type="project" value="TreeGrafter"/>
</dbReference>
<keyword evidence="6" id="KW-1133">Transmembrane helix</keyword>
<keyword evidence="9" id="KW-1185">Reference proteome</keyword>
<evidence type="ECO:0000256" key="1">
    <source>
        <dbReference type="ARBA" id="ARBA00004728"/>
    </source>
</evidence>
<feature type="transmembrane region" description="Helical" evidence="6">
    <location>
        <begin position="139"/>
        <end position="157"/>
    </location>
</feature>
<feature type="region of interest" description="Disordered" evidence="5">
    <location>
        <begin position="1"/>
        <end position="35"/>
    </location>
</feature>
<evidence type="ECO:0000313" key="8">
    <source>
        <dbReference type="Ensembl" id="ENSCPVP00000025046.1"/>
    </source>
</evidence>
<protein>
    <recommendedName>
        <fullName evidence="2">1-acylglycerol-3-phosphate O-acyltransferase</fullName>
        <ecNumber evidence="2">2.3.1.51</ecNumber>
    </recommendedName>
</protein>
<dbReference type="GO" id="GO:0005783">
    <property type="term" value="C:endoplasmic reticulum"/>
    <property type="evidence" value="ECO:0007669"/>
    <property type="project" value="TreeGrafter"/>
</dbReference>
<evidence type="ECO:0000256" key="4">
    <source>
        <dbReference type="ARBA" id="ARBA00023315"/>
    </source>
</evidence>
<dbReference type="EC" id="2.3.1.51" evidence="2"/>
<evidence type="ECO:0000313" key="9">
    <source>
        <dbReference type="Proteomes" id="UP000694382"/>
    </source>
</evidence>
<feature type="transmembrane region" description="Helical" evidence="6">
    <location>
        <begin position="192"/>
        <end position="214"/>
    </location>
</feature>
<feature type="compositionally biased region" description="Basic residues" evidence="5">
    <location>
        <begin position="10"/>
        <end position="21"/>
    </location>
</feature>
<evidence type="ECO:0000256" key="5">
    <source>
        <dbReference type="SAM" id="MobiDB-lite"/>
    </source>
</evidence>
<dbReference type="InterPro" id="IPR002123">
    <property type="entry name" value="Plipid/glycerol_acylTrfase"/>
</dbReference>
<sequence length="216" mass="22472">DVTSGGGTGPRRRRSRRPSRRHGGDGGHGGAGAGAAAAAAALRALRLLPLLLQDGILQRLDPAAGPAGHPAVRPPGQGRGEHEDHPGADAARSSGTPWGCGRLPRQPYVVVSNHQSSLDLLGMMEVLPDRCVPIAKRELLYMGAVGVVCWLGGIIFIDPKENATHPSAAMAPEPQHTPCPARTCQALWAYGWLWGGYGVVMGCCGVIWGGYGVVMG</sequence>
<comment type="pathway">
    <text evidence="1">Phospholipid metabolism; CDP-diacylglycerol biosynthesis; CDP-diacylglycerol from sn-glycerol 3-phosphate: step 2/3.</text>
</comment>
<keyword evidence="6" id="KW-0472">Membrane</keyword>
<evidence type="ECO:0000256" key="2">
    <source>
        <dbReference type="ARBA" id="ARBA00013211"/>
    </source>
</evidence>
<dbReference type="PANTHER" id="PTHR10434">
    <property type="entry name" value="1-ACYL-SN-GLYCEROL-3-PHOSPHATE ACYLTRANSFERASE"/>
    <property type="match status" value="1"/>
</dbReference>
<evidence type="ECO:0000259" key="7">
    <source>
        <dbReference type="SMART" id="SM00563"/>
    </source>
</evidence>
<accession>A0A8U8BDC4</accession>
<dbReference type="AlphaFoldDB" id="A0A8U8BDC4"/>
<organism evidence="8 9">
    <name type="scientific">Geospiza parvula</name>
    <name type="common">Small tree-finch</name>
    <name type="synonym">Camarhynchus parvulus</name>
    <dbReference type="NCBI Taxonomy" id="87175"/>
    <lineage>
        <taxon>Eukaryota</taxon>
        <taxon>Metazoa</taxon>
        <taxon>Chordata</taxon>
        <taxon>Craniata</taxon>
        <taxon>Vertebrata</taxon>
        <taxon>Euteleostomi</taxon>
        <taxon>Archelosauria</taxon>
        <taxon>Archosauria</taxon>
        <taxon>Dinosauria</taxon>
        <taxon>Saurischia</taxon>
        <taxon>Theropoda</taxon>
        <taxon>Coelurosauria</taxon>
        <taxon>Aves</taxon>
        <taxon>Neognathae</taxon>
        <taxon>Neoaves</taxon>
        <taxon>Telluraves</taxon>
        <taxon>Australaves</taxon>
        <taxon>Passeriformes</taxon>
        <taxon>Thraupidae</taxon>
        <taxon>Camarhynchus</taxon>
    </lineage>
</organism>
<keyword evidence="6" id="KW-0812">Transmembrane</keyword>
<feature type="domain" description="Phospholipid/glycerol acyltransferase" evidence="7">
    <location>
        <begin position="108"/>
        <end position="196"/>
    </location>
</feature>
<keyword evidence="4" id="KW-0012">Acyltransferase</keyword>
<evidence type="ECO:0000256" key="3">
    <source>
        <dbReference type="ARBA" id="ARBA00022679"/>
    </source>
</evidence>
<dbReference type="GO" id="GO:0003841">
    <property type="term" value="F:1-acylglycerol-3-phosphate O-acyltransferase activity"/>
    <property type="evidence" value="ECO:0007669"/>
    <property type="project" value="UniProtKB-EC"/>
</dbReference>
<evidence type="ECO:0000256" key="6">
    <source>
        <dbReference type="SAM" id="Phobius"/>
    </source>
</evidence>
<dbReference type="Proteomes" id="UP000694382">
    <property type="component" value="Unassembled WGS sequence"/>
</dbReference>
<name>A0A8U8BDC4_GEOPR</name>
<keyword evidence="3" id="KW-0808">Transferase</keyword>
<proteinExistence type="predicted"/>
<dbReference type="PANTHER" id="PTHR10434:SF65">
    <property type="entry name" value="1-ACYL-SN-GLYCEROL-3-PHOSPHATE ACYLTRANSFERASE ALPHA"/>
    <property type="match status" value="1"/>
</dbReference>
<dbReference type="SMART" id="SM00563">
    <property type="entry name" value="PlsC"/>
    <property type="match status" value="1"/>
</dbReference>
<dbReference type="Ensembl" id="ENSCPVT00000028750.1">
    <property type="protein sequence ID" value="ENSCPVP00000025046.1"/>
    <property type="gene ID" value="ENSCPVG00000017242.1"/>
</dbReference>
<dbReference type="Pfam" id="PF01553">
    <property type="entry name" value="Acyltransferase"/>
    <property type="match status" value="1"/>
</dbReference>
<reference evidence="8" key="1">
    <citation type="submission" date="2025-08" db="UniProtKB">
        <authorList>
            <consortium name="Ensembl"/>
        </authorList>
    </citation>
    <scope>IDENTIFICATION</scope>
</reference>
<dbReference type="SUPFAM" id="SSF69593">
    <property type="entry name" value="Glycerol-3-phosphate (1)-acyltransferase"/>
    <property type="match status" value="1"/>
</dbReference>